<evidence type="ECO:0000256" key="1">
    <source>
        <dbReference type="SAM" id="MobiDB-lite"/>
    </source>
</evidence>
<accession>A0A5A7QCK9</accession>
<dbReference type="Proteomes" id="UP000325081">
    <property type="component" value="Unassembled WGS sequence"/>
</dbReference>
<organism evidence="2 3">
    <name type="scientific">Striga asiatica</name>
    <name type="common">Asiatic witchweed</name>
    <name type="synonym">Buchnera asiatica</name>
    <dbReference type="NCBI Taxonomy" id="4170"/>
    <lineage>
        <taxon>Eukaryota</taxon>
        <taxon>Viridiplantae</taxon>
        <taxon>Streptophyta</taxon>
        <taxon>Embryophyta</taxon>
        <taxon>Tracheophyta</taxon>
        <taxon>Spermatophyta</taxon>
        <taxon>Magnoliopsida</taxon>
        <taxon>eudicotyledons</taxon>
        <taxon>Gunneridae</taxon>
        <taxon>Pentapetalae</taxon>
        <taxon>asterids</taxon>
        <taxon>lamiids</taxon>
        <taxon>Lamiales</taxon>
        <taxon>Orobanchaceae</taxon>
        <taxon>Buchnereae</taxon>
        <taxon>Striga</taxon>
    </lineage>
</organism>
<proteinExistence type="predicted"/>
<dbReference type="EMBL" id="BKCP01006404">
    <property type="protein sequence ID" value="GER42656.1"/>
    <property type="molecule type" value="Genomic_DNA"/>
</dbReference>
<sequence>MVTHRVFLSHHPTPPSPAGSIPTTSSQKEKKKKNRKHKLVRRLVSAVSTPHLRQQARIFVSVHQRIGRRERGRATAEAGLLAEELPGQVADGAEMLVMRVCGSGNDGLVRFRVVAGSALMAGGGQWISGGGSAEGLLRMRCLSRIWLALEDIGRFLGDRLLVLGCFWLVFGGDEYFMVNLFGICSNLALLVDFHPFDISFNAFPVVMWFEIVAIRSKFRVD</sequence>
<evidence type="ECO:0000313" key="3">
    <source>
        <dbReference type="Proteomes" id="UP000325081"/>
    </source>
</evidence>
<evidence type="ECO:0000313" key="2">
    <source>
        <dbReference type="EMBL" id="GER42656.1"/>
    </source>
</evidence>
<comment type="caution">
    <text evidence="2">The sequence shown here is derived from an EMBL/GenBank/DDBJ whole genome shotgun (WGS) entry which is preliminary data.</text>
</comment>
<name>A0A5A7QCK9_STRAF</name>
<feature type="compositionally biased region" description="Basic residues" evidence="1">
    <location>
        <begin position="29"/>
        <end position="38"/>
    </location>
</feature>
<feature type="region of interest" description="Disordered" evidence="1">
    <location>
        <begin position="1"/>
        <end position="38"/>
    </location>
</feature>
<reference evidence="3" key="1">
    <citation type="journal article" date="2019" name="Curr. Biol.">
        <title>Genome Sequence of Striga asiatica Provides Insight into the Evolution of Plant Parasitism.</title>
        <authorList>
            <person name="Yoshida S."/>
            <person name="Kim S."/>
            <person name="Wafula E.K."/>
            <person name="Tanskanen J."/>
            <person name="Kim Y.M."/>
            <person name="Honaas L."/>
            <person name="Yang Z."/>
            <person name="Spallek T."/>
            <person name="Conn C.E."/>
            <person name="Ichihashi Y."/>
            <person name="Cheong K."/>
            <person name="Cui S."/>
            <person name="Der J.P."/>
            <person name="Gundlach H."/>
            <person name="Jiao Y."/>
            <person name="Hori C."/>
            <person name="Ishida J.K."/>
            <person name="Kasahara H."/>
            <person name="Kiba T."/>
            <person name="Kim M.S."/>
            <person name="Koo N."/>
            <person name="Laohavisit A."/>
            <person name="Lee Y.H."/>
            <person name="Lumba S."/>
            <person name="McCourt P."/>
            <person name="Mortimer J.C."/>
            <person name="Mutuku J.M."/>
            <person name="Nomura T."/>
            <person name="Sasaki-Sekimoto Y."/>
            <person name="Seto Y."/>
            <person name="Wang Y."/>
            <person name="Wakatake T."/>
            <person name="Sakakibara H."/>
            <person name="Demura T."/>
            <person name="Yamaguchi S."/>
            <person name="Yoneyama K."/>
            <person name="Manabe R.I."/>
            <person name="Nelson D.C."/>
            <person name="Schulman A.H."/>
            <person name="Timko M.P."/>
            <person name="dePamphilis C.W."/>
            <person name="Choi D."/>
            <person name="Shirasu K."/>
        </authorList>
    </citation>
    <scope>NUCLEOTIDE SEQUENCE [LARGE SCALE GENOMIC DNA]</scope>
    <source>
        <strain evidence="3">cv. UVA1</strain>
    </source>
</reference>
<gene>
    <name evidence="2" type="ORF">STAS_19459</name>
</gene>
<protein>
    <submittedName>
        <fullName evidence="2">Peroxisomal ABC transporter 1</fullName>
    </submittedName>
</protein>
<keyword evidence="3" id="KW-1185">Reference proteome</keyword>
<dbReference type="AlphaFoldDB" id="A0A5A7QCK9"/>